<evidence type="ECO:0000256" key="1">
    <source>
        <dbReference type="ARBA" id="ARBA00004141"/>
    </source>
</evidence>
<dbReference type="GO" id="GO:0016020">
    <property type="term" value="C:membrane"/>
    <property type="evidence" value="ECO:0007669"/>
    <property type="project" value="UniProtKB-SubCell"/>
</dbReference>
<reference evidence="6 7" key="1">
    <citation type="journal article" date="2017" name="G3 (Bethesda)">
        <title>First Draft Genome Sequence of the Pathogenic Fungus Lomentospora prolificans (Formerly Scedosporium prolificans).</title>
        <authorList>
            <person name="Luo R."/>
            <person name="Zimin A."/>
            <person name="Workman R."/>
            <person name="Fan Y."/>
            <person name="Pertea G."/>
            <person name="Grossman N."/>
            <person name="Wear M.P."/>
            <person name="Jia B."/>
            <person name="Miller H."/>
            <person name="Casadevall A."/>
            <person name="Timp W."/>
            <person name="Zhang S.X."/>
            <person name="Salzberg S.L."/>
        </authorList>
    </citation>
    <scope>NUCLEOTIDE SEQUENCE [LARGE SCALE GENOMIC DNA]</scope>
    <source>
        <strain evidence="6 7">JHH-5317</strain>
    </source>
</reference>
<dbReference type="CDD" id="cd17352">
    <property type="entry name" value="MFS_MCT_SLC16"/>
    <property type="match status" value="1"/>
</dbReference>
<feature type="transmembrane region" description="Helical" evidence="4">
    <location>
        <begin position="254"/>
        <end position="275"/>
    </location>
</feature>
<keyword evidence="4" id="KW-0472">Membrane</keyword>
<dbReference type="SUPFAM" id="SSF103473">
    <property type="entry name" value="MFS general substrate transporter"/>
    <property type="match status" value="1"/>
</dbReference>
<dbReference type="Pfam" id="PF07690">
    <property type="entry name" value="MFS_1"/>
    <property type="match status" value="1"/>
</dbReference>
<dbReference type="InterPro" id="IPR011701">
    <property type="entry name" value="MFS"/>
</dbReference>
<dbReference type="PROSITE" id="PS50850">
    <property type="entry name" value="MFS"/>
    <property type="match status" value="1"/>
</dbReference>
<dbReference type="PANTHER" id="PTHR11360:SF281">
    <property type="entry name" value="ASPYRIDONES EFFLUX PROTEIN APDF-RELATED"/>
    <property type="match status" value="1"/>
</dbReference>
<feature type="region of interest" description="Disordered" evidence="3">
    <location>
        <begin position="1"/>
        <end position="40"/>
    </location>
</feature>
<keyword evidence="7" id="KW-1185">Reference proteome</keyword>
<evidence type="ECO:0000256" key="4">
    <source>
        <dbReference type="SAM" id="Phobius"/>
    </source>
</evidence>
<dbReference type="InterPro" id="IPR020846">
    <property type="entry name" value="MFS_dom"/>
</dbReference>
<dbReference type="InterPro" id="IPR036259">
    <property type="entry name" value="MFS_trans_sf"/>
</dbReference>
<feature type="transmembrane region" description="Helical" evidence="4">
    <location>
        <begin position="152"/>
        <end position="173"/>
    </location>
</feature>
<evidence type="ECO:0000259" key="5">
    <source>
        <dbReference type="PROSITE" id="PS50850"/>
    </source>
</evidence>
<dbReference type="InParanoid" id="A0A2N3N0K8"/>
<sequence>MTTPSSYTDPPTDPLPEKPASTLSAEKQSELESSGGNTPTSELTFPDGGFRAWLVAAGAGCVLFSTMGYSNSFGIFQAYYMLHQLQDETPDNISWIMSVQMCSMFLTGAVAGPLFDRYGAKIIRPAAVAYIFAIMMTSLCKEYYQFLLAQGFLTGISCGMIMVPAMSALGHYFDKNRGSAMGIAMAGSSIGAVVFPSIISKLLNDTDLGFGWTFRIGGFIVLGPLLFAIIVVSSRLPPRKSKFFLPAAFKSPKYVFLIAANFFLYMGMFIPLIYLPIYGIEHGVSEILSSYLVAIVNGASIFGRILPGILGDKYGRLNLLGAASLGTGIMCFCWIKATSTAGIIVFAVCFGFVSGAIISGGSIALTICADDPREIGTYMGQGLAIASLATLVGPPAVGAMLRTYHGYQEISIFCGVLTMAGVLCVIGAKKDTKEGIFGMV</sequence>
<accession>A0A2N3N0K8</accession>
<dbReference type="Gene3D" id="1.20.1250.20">
    <property type="entry name" value="MFS general substrate transporter like domains"/>
    <property type="match status" value="2"/>
</dbReference>
<evidence type="ECO:0000313" key="7">
    <source>
        <dbReference type="Proteomes" id="UP000233524"/>
    </source>
</evidence>
<dbReference type="EMBL" id="NLAX01001139">
    <property type="protein sequence ID" value="PKS05967.1"/>
    <property type="molecule type" value="Genomic_DNA"/>
</dbReference>
<dbReference type="GO" id="GO:0022857">
    <property type="term" value="F:transmembrane transporter activity"/>
    <property type="evidence" value="ECO:0007669"/>
    <property type="project" value="InterPro"/>
</dbReference>
<feature type="transmembrane region" description="Helical" evidence="4">
    <location>
        <begin position="127"/>
        <end position="146"/>
    </location>
</feature>
<dbReference type="InterPro" id="IPR050327">
    <property type="entry name" value="Proton-linked_MCT"/>
</dbReference>
<feature type="compositionally biased region" description="Low complexity" evidence="3">
    <location>
        <begin position="1"/>
        <end position="10"/>
    </location>
</feature>
<feature type="transmembrane region" description="Helical" evidence="4">
    <location>
        <begin position="381"/>
        <end position="404"/>
    </location>
</feature>
<organism evidence="6 7">
    <name type="scientific">Lomentospora prolificans</name>
    <dbReference type="NCBI Taxonomy" id="41688"/>
    <lineage>
        <taxon>Eukaryota</taxon>
        <taxon>Fungi</taxon>
        <taxon>Dikarya</taxon>
        <taxon>Ascomycota</taxon>
        <taxon>Pezizomycotina</taxon>
        <taxon>Sordariomycetes</taxon>
        <taxon>Hypocreomycetidae</taxon>
        <taxon>Microascales</taxon>
        <taxon>Microascaceae</taxon>
        <taxon>Lomentospora</taxon>
    </lineage>
</organism>
<feature type="domain" description="Major facilitator superfamily (MFS) profile" evidence="5">
    <location>
        <begin position="52"/>
        <end position="433"/>
    </location>
</feature>
<dbReference type="OrthoDB" id="6499973at2759"/>
<comment type="similarity">
    <text evidence="2">Belongs to the major facilitator superfamily. Monocarboxylate porter (TC 2.A.1.13) family.</text>
</comment>
<dbReference type="VEuPathDB" id="FungiDB:jhhlp_007800"/>
<dbReference type="AlphaFoldDB" id="A0A2N3N0K8"/>
<feature type="transmembrane region" description="Helical" evidence="4">
    <location>
        <begin position="93"/>
        <end position="115"/>
    </location>
</feature>
<comment type="caution">
    <text evidence="6">The sequence shown here is derived from an EMBL/GenBank/DDBJ whole genome shotgun (WGS) entry which is preliminary data.</text>
</comment>
<gene>
    <name evidence="6" type="ORF">jhhlp_007800</name>
</gene>
<name>A0A2N3N0K8_9PEZI</name>
<feature type="transmembrane region" description="Helical" evidence="4">
    <location>
        <begin position="317"/>
        <end position="337"/>
    </location>
</feature>
<evidence type="ECO:0000256" key="2">
    <source>
        <dbReference type="ARBA" id="ARBA00006727"/>
    </source>
</evidence>
<keyword evidence="4" id="KW-1133">Transmembrane helix</keyword>
<keyword evidence="4" id="KW-0812">Transmembrane</keyword>
<evidence type="ECO:0000256" key="3">
    <source>
        <dbReference type="SAM" id="MobiDB-lite"/>
    </source>
</evidence>
<feature type="transmembrane region" description="Helical" evidence="4">
    <location>
        <begin position="410"/>
        <end position="428"/>
    </location>
</feature>
<feature type="transmembrane region" description="Helical" evidence="4">
    <location>
        <begin position="343"/>
        <end position="369"/>
    </location>
</feature>
<feature type="transmembrane region" description="Helical" evidence="4">
    <location>
        <begin position="52"/>
        <end position="73"/>
    </location>
</feature>
<feature type="compositionally biased region" description="Polar residues" evidence="3">
    <location>
        <begin position="21"/>
        <end position="40"/>
    </location>
</feature>
<proteinExistence type="inferred from homology"/>
<protein>
    <recommendedName>
        <fullName evidence="5">Major facilitator superfamily (MFS) profile domain-containing protein</fullName>
    </recommendedName>
</protein>
<feature type="transmembrane region" description="Helical" evidence="4">
    <location>
        <begin position="287"/>
        <end position="305"/>
    </location>
</feature>
<feature type="transmembrane region" description="Helical" evidence="4">
    <location>
        <begin position="212"/>
        <end position="233"/>
    </location>
</feature>
<evidence type="ECO:0000313" key="6">
    <source>
        <dbReference type="EMBL" id="PKS05967.1"/>
    </source>
</evidence>
<comment type="subcellular location">
    <subcellularLocation>
        <location evidence="1">Membrane</location>
        <topology evidence="1">Multi-pass membrane protein</topology>
    </subcellularLocation>
</comment>
<dbReference type="PANTHER" id="PTHR11360">
    <property type="entry name" value="MONOCARBOXYLATE TRANSPORTER"/>
    <property type="match status" value="1"/>
</dbReference>
<dbReference type="Proteomes" id="UP000233524">
    <property type="component" value="Unassembled WGS sequence"/>
</dbReference>
<feature type="transmembrane region" description="Helical" evidence="4">
    <location>
        <begin position="180"/>
        <end position="200"/>
    </location>
</feature>